<proteinExistence type="inferred from homology"/>
<evidence type="ECO:0000313" key="6">
    <source>
        <dbReference type="Proteomes" id="UP000039046"/>
    </source>
</evidence>
<dbReference type="InterPro" id="IPR029767">
    <property type="entry name" value="WecB-like"/>
</dbReference>
<dbReference type="Gene3D" id="3.40.50.2000">
    <property type="entry name" value="Glycogen Phosphorylase B"/>
    <property type="match status" value="2"/>
</dbReference>
<evidence type="ECO:0000256" key="3">
    <source>
        <dbReference type="ARBA" id="ARBA00038858"/>
    </source>
</evidence>
<dbReference type="SUPFAM" id="SSF53756">
    <property type="entry name" value="UDP-Glycosyltransferase/glycogen phosphorylase"/>
    <property type="match status" value="1"/>
</dbReference>
<dbReference type="Pfam" id="PF02350">
    <property type="entry name" value="Epimerase_2"/>
    <property type="match status" value="1"/>
</dbReference>
<keyword evidence="6" id="KW-1185">Reference proteome</keyword>
<evidence type="ECO:0000259" key="4">
    <source>
        <dbReference type="Pfam" id="PF02350"/>
    </source>
</evidence>
<keyword evidence="1" id="KW-0413">Isomerase</keyword>
<gene>
    <name evidence="5" type="ORF">VHEMI05475</name>
</gene>
<dbReference type="GO" id="GO:0008761">
    <property type="term" value="F:UDP-N-acetylglucosamine 2-epimerase activity"/>
    <property type="evidence" value="ECO:0007669"/>
    <property type="project" value="UniProtKB-EC"/>
</dbReference>
<dbReference type="PANTHER" id="PTHR43174:SF2">
    <property type="entry name" value="UDP-N-ACETYLGLUCOSAMINE 2-EPIMERASE"/>
    <property type="match status" value="1"/>
</dbReference>
<dbReference type="InterPro" id="IPR003331">
    <property type="entry name" value="UDP_GlcNAc_Epimerase_2_dom"/>
</dbReference>
<protein>
    <recommendedName>
        <fullName evidence="3">UDP-N-acetylglucosamine 2-epimerase (non-hydrolyzing)</fullName>
        <ecNumber evidence="3">5.1.3.14</ecNumber>
    </recommendedName>
</protein>
<feature type="domain" description="UDP-N-acetylglucosamine 2-epimerase" evidence="4">
    <location>
        <begin position="26"/>
        <end position="372"/>
    </location>
</feature>
<evidence type="ECO:0000313" key="5">
    <source>
        <dbReference type="EMBL" id="CEJ89644.1"/>
    </source>
</evidence>
<dbReference type="Proteomes" id="UP000039046">
    <property type="component" value="Unassembled WGS sequence"/>
</dbReference>
<reference evidence="5 6" key="1">
    <citation type="journal article" date="2015" name="Genome Announc.">
        <title>Draft Genome Sequence and Gene Annotation of the Entomopathogenic Fungus Verticillium hemipterigenum.</title>
        <authorList>
            <person name="Horn F."/>
            <person name="Habel A."/>
            <person name="Scharf D.H."/>
            <person name="Dworschak J."/>
            <person name="Brakhage A.A."/>
            <person name="Guthke R."/>
            <person name="Hertweck C."/>
            <person name="Linde J."/>
        </authorList>
    </citation>
    <scope>NUCLEOTIDE SEQUENCE [LARGE SCALE GENOMIC DNA]</scope>
</reference>
<dbReference type="NCBIfam" id="TIGR00236">
    <property type="entry name" value="wecB"/>
    <property type="match status" value="1"/>
</dbReference>
<dbReference type="OrthoDB" id="2100988at2759"/>
<comment type="similarity">
    <text evidence="2">Belongs to the UDP-N-acetylglucosamine 2-epimerase family.</text>
</comment>
<dbReference type="CDD" id="cd03786">
    <property type="entry name" value="GTB_UDP-GlcNAc_2-Epimerase"/>
    <property type="match status" value="1"/>
</dbReference>
<dbReference type="PANTHER" id="PTHR43174">
    <property type="entry name" value="UDP-N-ACETYLGLUCOSAMINE 2-EPIMERASE"/>
    <property type="match status" value="1"/>
</dbReference>
<dbReference type="EMBL" id="CDHN01000002">
    <property type="protein sequence ID" value="CEJ89644.1"/>
    <property type="molecule type" value="Genomic_DNA"/>
</dbReference>
<evidence type="ECO:0000256" key="1">
    <source>
        <dbReference type="ARBA" id="ARBA00023235"/>
    </source>
</evidence>
<evidence type="ECO:0000256" key="2">
    <source>
        <dbReference type="ARBA" id="ARBA00038209"/>
    </source>
</evidence>
<sequence>MTKPLRVMSVYGTRPEAIKMVPILYALQEAVGVESIVAVTGQHRDMLEQVHRQFNIKPDYDLKIMRQNQTLNAIAGRILQDLDPVLERANPDVVLVHGDTTSAMAAALAAFNRGIALVHIEAGLRSGDLSCPFPEEANRKMIAQIATLHLAPTSAARASLIREGVAESDIILTGNSTIDTLMSVIKVPPSFTNQRVRDMVATSATNPVMLVTMHRRENMGNRLAEVADAVRTVASLHPHCSIIWPGHSKPGIYKTIRPLLEDIPNIAIVEPLMYHEFIHLVRIARVILTDSGGVQEEGVTMGTPVLVTRDVTDRVEGLGSGLTVVGTCKETIVSELDQYLSTRNNSSDADTSKTSSLIFGDGQAAERTVKAILDVFS</sequence>
<dbReference type="AlphaFoldDB" id="A0A0A1T4A7"/>
<dbReference type="HOGENOM" id="CLU_041674_1_0_1"/>
<dbReference type="EC" id="5.1.3.14" evidence="3"/>
<organism evidence="5 6">
    <name type="scientific">[Torrubiella] hemipterigena</name>
    <dbReference type="NCBI Taxonomy" id="1531966"/>
    <lineage>
        <taxon>Eukaryota</taxon>
        <taxon>Fungi</taxon>
        <taxon>Dikarya</taxon>
        <taxon>Ascomycota</taxon>
        <taxon>Pezizomycotina</taxon>
        <taxon>Sordariomycetes</taxon>
        <taxon>Hypocreomycetidae</taxon>
        <taxon>Hypocreales</taxon>
        <taxon>Clavicipitaceae</taxon>
        <taxon>Clavicipitaceae incertae sedis</taxon>
        <taxon>'Torrubiella' clade</taxon>
    </lineage>
</organism>
<name>A0A0A1T4A7_9HYPO</name>
<accession>A0A0A1T4A7</accession>
<dbReference type="STRING" id="1531966.A0A0A1T4A7"/>